<dbReference type="GO" id="GO:0016787">
    <property type="term" value="F:hydrolase activity"/>
    <property type="evidence" value="ECO:0007669"/>
    <property type="project" value="UniProtKB-KW"/>
</dbReference>
<evidence type="ECO:0000256" key="1">
    <source>
        <dbReference type="ARBA" id="ARBA00022801"/>
    </source>
</evidence>
<gene>
    <name evidence="4" type="ORF">IEN85_05280</name>
</gene>
<evidence type="ECO:0000313" key="4">
    <source>
        <dbReference type="EMBL" id="MBD5778895.1"/>
    </source>
</evidence>
<dbReference type="InterPro" id="IPR050300">
    <property type="entry name" value="GDXG_lipolytic_enzyme"/>
</dbReference>
<evidence type="ECO:0000313" key="5">
    <source>
        <dbReference type="Proteomes" id="UP000622317"/>
    </source>
</evidence>
<keyword evidence="2" id="KW-0732">Signal</keyword>
<dbReference type="PANTHER" id="PTHR48081">
    <property type="entry name" value="AB HYDROLASE SUPERFAMILY PROTEIN C4A8.06C"/>
    <property type="match status" value="1"/>
</dbReference>
<feature type="domain" description="BD-FAE-like" evidence="3">
    <location>
        <begin position="35"/>
        <end position="242"/>
    </location>
</feature>
<dbReference type="Pfam" id="PF20434">
    <property type="entry name" value="BD-FAE"/>
    <property type="match status" value="1"/>
</dbReference>
<comment type="caution">
    <text evidence="4">The sequence shown here is derived from an EMBL/GenBank/DDBJ whole genome shotgun (WGS) entry which is preliminary data.</text>
</comment>
<keyword evidence="5" id="KW-1185">Reference proteome</keyword>
<dbReference type="InterPro" id="IPR049492">
    <property type="entry name" value="BD-FAE-like_dom"/>
</dbReference>
<dbReference type="Gene3D" id="3.40.50.1820">
    <property type="entry name" value="alpha/beta hydrolase"/>
    <property type="match status" value="1"/>
</dbReference>
<keyword evidence="1 4" id="KW-0378">Hydrolase</keyword>
<evidence type="ECO:0000256" key="2">
    <source>
        <dbReference type="SAM" id="SignalP"/>
    </source>
</evidence>
<evidence type="ECO:0000259" key="3">
    <source>
        <dbReference type="Pfam" id="PF20434"/>
    </source>
</evidence>
<dbReference type="EMBL" id="JACYFG010000006">
    <property type="protein sequence ID" value="MBD5778895.1"/>
    <property type="molecule type" value="Genomic_DNA"/>
</dbReference>
<dbReference type="InterPro" id="IPR029058">
    <property type="entry name" value="AB_hydrolase_fold"/>
</dbReference>
<feature type="signal peptide" evidence="2">
    <location>
        <begin position="1"/>
        <end position="18"/>
    </location>
</feature>
<organism evidence="4 5">
    <name type="scientific">Pelagicoccus enzymogenes</name>
    <dbReference type="NCBI Taxonomy" id="2773457"/>
    <lineage>
        <taxon>Bacteria</taxon>
        <taxon>Pseudomonadati</taxon>
        <taxon>Verrucomicrobiota</taxon>
        <taxon>Opitutia</taxon>
        <taxon>Puniceicoccales</taxon>
        <taxon>Pelagicoccaceae</taxon>
        <taxon>Pelagicoccus</taxon>
    </lineage>
</organism>
<dbReference type="PANTHER" id="PTHR48081:SF13">
    <property type="entry name" value="ALPHA_BETA HYDROLASE"/>
    <property type="match status" value="1"/>
</dbReference>
<sequence>MPRPILFLSLFLAPILTAEPITLEFARVDNTPLYLDLHLPSTPNASAPALIVWVHGGAWRAGSRESVPIKSLLKKGWAIASIDYRLSPQAKFPAQVHDIKAAIRYLRANPEKLPYDASQIAIAGSSAGGHLAALVGVTNQHPELEGTVGEHLQQSSDVQAFVSLFGASNLTTILQQSTPHGLNVRVPALELFLGSQPEDDPATAQLASPVFHVDAHDPPCLLLHGDQDPQMPINQSHELKGKYEALGLECDFQVIHGAAHGGPAFYTEERINQIDTFLRSRW</sequence>
<dbReference type="AlphaFoldDB" id="A0A927F827"/>
<protein>
    <submittedName>
        <fullName evidence="4">Alpha/beta hydrolase</fullName>
    </submittedName>
</protein>
<feature type="chain" id="PRO_5036865277" evidence="2">
    <location>
        <begin position="19"/>
        <end position="282"/>
    </location>
</feature>
<name>A0A927F827_9BACT</name>
<dbReference type="Proteomes" id="UP000622317">
    <property type="component" value="Unassembled WGS sequence"/>
</dbReference>
<accession>A0A927F827</accession>
<proteinExistence type="predicted"/>
<dbReference type="RefSeq" id="WP_191616021.1">
    <property type="nucleotide sequence ID" value="NZ_JACYFG010000006.1"/>
</dbReference>
<dbReference type="SUPFAM" id="SSF53474">
    <property type="entry name" value="alpha/beta-Hydrolases"/>
    <property type="match status" value="1"/>
</dbReference>
<reference evidence="4" key="1">
    <citation type="submission" date="2020-09" db="EMBL/GenBank/DDBJ databases">
        <title>Pelagicoccus enzymogenes sp. nov. with an EPS production, isolated from marine sediment.</title>
        <authorList>
            <person name="Feng X."/>
        </authorList>
    </citation>
    <scope>NUCLEOTIDE SEQUENCE</scope>
    <source>
        <strain evidence="4">NFK12</strain>
    </source>
</reference>